<sequence length="80" mass="8664">MPTPVVKQATGSGLMKTTVCVNWASANRPAVTVLCVATIVCPAVRAAMKLPVVVLFAPLFQVIYWVTVNKPLSRHLTCPW</sequence>
<dbReference type="Proteomes" id="UP000199691">
    <property type="component" value="Unassembled WGS sequence"/>
</dbReference>
<organism evidence="1 2">
    <name type="scientific">Lentzea jiangxiensis</name>
    <dbReference type="NCBI Taxonomy" id="641025"/>
    <lineage>
        <taxon>Bacteria</taxon>
        <taxon>Bacillati</taxon>
        <taxon>Actinomycetota</taxon>
        <taxon>Actinomycetes</taxon>
        <taxon>Pseudonocardiales</taxon>
        <taxon>Pseudonocardiaceae</taxon>
        <taxon>Lentzea</taxon>
    </lineage>
</organism>
<name>A0A1H0X887_9PSEU</name>
<proteinExistence type="predicted"/>
<dbReference type="AlphaFoldDB" id="A0A1H0X887"/>
<protein>
    <submittedName>
        <fullName evidence="1">Uncharacterized protein</fullName>
    </submittedName>
</protein>
<dbReference type="EMBL" id="FNIX01000050">
    <property type="protein sequence ID" value="SDP99092.1"/>
    <property type="molecule type" value="Genomic_DNA"/>
</dbReference>
<reference evidence="2" key="1">
    <citation type="submission" date="2016-10" db="EMBL/GenBank/DDBJ databases">
        <authorList>
            <person name="Varghese N."/>
            <person name="Submissions S."/>
        </authorList>
    </citation>
    <scope>NUCLEOTIDE SEQUENCE [LARGE SCALE GENOMIC DNA]</scope>
    <source>
        <strain evidence="2">CGMCC 4.6609</strain>
    </source>
</reference>
<keyword evidence="2" id="KW-1185">Reference proteome</keyword>
<evidence type="ECO:0000313" key="2">
    <source>
        <dbReference type="Proteomes" id="UP000199691"/>
    </source>
</evidence>
<accession>A0A1H0X887</accession>
<gene>
    <name evidence="1" type="ORF">SAMN05421507_1502</name>
</gene>
<evidence type="ECO:0000313" key="1">
    <source>
        <dbReference type="EMBL" id="SDP99092.1"/>
    </source>
</evidence>